<feature type="transmembrane region" description="Helical" evidence="1">
    <location>
        <begin position="270"/>
        <end position="287"/>
    </location>
</feature>
<reference evidence="3 4" key="1">
    <citation type="submission" date="2023-08" db="EMBL/GenBank/DDBJ databases">
        <title>Implementing the SeqCode for naming new Mesorhizobium species isolated from Vachellia karroo root nodules.</title>
        <authorList>
            <person name="Van Lill M."/>
        </authorList>
    </citation>
    <scope>NUCLEOTIDE SEQUENCE [LARGE SCALE GENOMIC DNA]</scope>
    <source>
        <strain evidence="3 4">VK4B</strain>
    </source>
</reference>
<evidence type="ECO:0000256" key="1">
    <source>
        <dbReference type="SAM" id="Phobius"/>
    </source>
</evidence>
<dbReference type="PANTHER" id="PTHR22911:SF135">
    <property type="entry name" value="BLR4310 PROTEIN"/>
    <property type="match status" value="1"/>
</dbReference>
<dbReference type="Pfam" id="PF00892">
    <property type="entry name" value="EamA"/>
    <property type="match status" value="2"/>
</dbReference>
<feature type="transmembrane region" description="Helical" evidence="1">
    <location>
        <begin position="38"/>
        <end position="61"/>
    </location>
</feature>
<feature type="transmembrane region" description="Helical" evidence="1">
    <location>
        <begin position="214"/>
        <end position="233"/>
    </location>
</feature>
<evidence type="ECO:0000313" key="3">
    <source>
        <dbReference type="EMBL" id="MDX8536787.1"/>
    </source>
</evidence>
<keyword evidence="1" id="KW-0472">Membrane</keyword>
<feature type="transmembrane region" description="Helical" evidence="1">
    <location>
        <begin position="133"/>
        <end position="149"/>
    </location>
</feature>
<dbReference type="InterPro" id="IPR000620">
    <property type="entry name" value="EamA_dom"/>
</dbReference>
<sequence length="307" mass="32736">MAQSFARGFTIKNMLLAGILLMLAGDFMFALNDAMGKWLVASFSVGQVVLIRSIGAFIVLGPMIANQGTGRLFSLDRPMLQVLRVVATTLDTGFFYAAVVYLPLADVMSFYMAGPIYVAALSHLLLGEKVGWRRWLAILVGFCGVLIILKPSSAAFSMSSGFALVGSIAFGFAIILGRRLRGTSDTTLVTWQTIGTLVVGGVLTIGAWRTPSALDFGAMLLLGVVSCAAHLMITRALKLAPASTLAPLHYSLLLWAIVFGLAFFGDVPSLRILVGSAIVVLAGIFIFHRQKVVETVVPPENVPKGVN</sequence>
<evidence type="ECO:0000259" key="2">
    <source>
        <dbReference type="Pfam" id="PF00892"/>
    </source>
</evidence>
<dbReference type="EMBL" id="JAVIIP010000002">
    <property type="protein sequence ID" value="MDX8536787.1"/>
    <property type="molecule type" value="Genomic_DNA"/>
</dbReference>
<feature type="transmembrane region" description="Helical" evidence="1">
    <location>
        <begin position="188"/>
        <end position="208"/>
    </location>
</feature>
<dbReference type="RefSeq" id="WP_292169327.1">
    <property type="nucleotide sequence ID" value="NZ_JAVIIP010000002.1"/>
</dbReference>
<dbReference type="SUPFAM" id="SSF103481">
    <property type="entry name" value="Multidrug resistance efflux transporter EmrE"/>
    <property type="match status" value="2"/>
</dbReference>
<accession>A0ABU5AHN5</accession>
<proteinExistence type="predicted"/>
<protein>
    <submittedName>
        <fullName evidence="3">DMT family transporter</fullName>
    </submittedName>
</protein>
<organism evidence="3 4">
    <name type="scientific">Mesorhizobium abyssinicae</name>
    <dbReference type="NCBI Taxonomy" id="1209958"/>
    <lineage>
        <taxon>Bacteria</taxon>
        <taxon>Pseudomonadati</taxon>
        <taxon>Pseudomonadota</taxon>
        <taxon>Alphaproteobacteria</taxon>
        <taxon>Hyphomicrobiales</taxon>
        <taxon>Phyllobacteriaceae</taxon>
        <taxon>Mesorhizobium</taxon>
    </lineage>
</organism>
<comment type="caution">
    <text evidence="3">The sequence shown here is derived from an EMBL/GenBank/DDBJ whole genome shotgun (WGS) entry which is preliminary data.</text>
</comment>
<keyword evidence="1" id="KW-1133">Transmembrane helix</keyword>
<dbReference type="InterPro" id="IPR037185">
    <property type="entry name" value="EmrE-like"/>
</dbReference>
<dbReference type="PANTHER" id="PTHR22911">
    <property type="entry name" value="ACYL-MALONYL CONDENSING ENZYME-RELATED"/>
    <property type="match status" value="1"/>
</dbReference>
<feature type="transmembrane region" description="Helical" evidence="1">
    <location>
        <begin position="108"/>
        <end position="126"/>
    </location>
</feature>
<feature type="transmembrane region" description="Helical" evidence="1">
    <location>
        <begin position="82"/>
        <end position="102"/>
    </location>
</feature>
<gene>
    <name evidence="3" type="ORF">RFM23_04030</name>
</gene>
<feature type="domain" description="EamA" evidence="2">
    <location>
        <begin position="162"/>
        <end position="286"/>
    </location>
</feature>
<feature type="transmembrane region" description="Helical" evidence="1">
    <location>
        <begin position="245"/>
        <end position="264"/>
    </location>
</feature>
<keyword evidence="4" id="KW-1185">Reference proteome</keyword>
<feature type="transmembrane region" description="Helical" evidence="1">
    <location>
        <begin position="155"/>
        <end position="176"/>
    </location>
</feature>
<dbReference type="Proteomes" id="UP001276564">
    <property type="component" value="Unassembled WGS sequence"/>
</dbReference>
<feature type="domain" description="EamA" evidence="2">
    <location>
        <begin position="17"/>
        <end position="149"/>
    </location>
</feature>
<evidence type="ECO:0000313" key="4">
    <source>
        <dbReference type="Proteomes" id="UP001276564"/>
    </source>
</evidence>
<feature type="transmembrane region" description="Helical" evidence="1">
    <location>
        <begin position="12"/>
        <end position="32"/>
    </location>
</feature>
<name>A0ABU5AHN5_9HYPH</name>
<keyword evidence="1" id="KW-0812">Transmembrane</keyword>